<organism evidence="14 15">
    <name type="scientific">[Emmonsia] crescens</name>
    <dbReference type="NCBI Taxonomy" id="73230"/>
    <lineage>
        <taxon>Eukaryota</taxon>
        <taxon>Fungi</taxon>
        <taxon>Dikarya</taxon>
        <taxon>Ascomycota</taxon>
        <taxon>Pezizomycotina</taxon>
        <taxon>Eurotiomycetes</taxon>
        <taxon>Eurotiomycetidae</taxon>
        <taxon>Onygenales</taxon>
        <taxon>Ajellomycetaceae</taxon>
        <taxon>Emergomyces</taxon>
    </lineage>
</organism>
<dbReference type="InterPro" id="IPR011249">
    <property type="entry name" value="Metalloenz_LuxS/M16"/>
</dbReference>
<evidence type="ECO:0000313" key="14">
    <source>
        <dbReference type="EMBL" id="KKZ63190.1"/>
    </source>
</evidence>
<evidence type="ECO:0000256" key="7">
    <source>
        <dbReference type="ARBA" id="ARBA00023128"/>
    </source>
</evidence>
<dbReference type="Proteomes" id="UP000034164">
    <property type="component" value="Unassembled WGS sequence"/>
</dbReference>
<evidence type="ECO:0000256" key="10">
    <source>
        <dbReference type="ARBA" id="ARBA00040751"/>
    </source>
</evidence>
<keyword evidence="5" id="KW-0809">Transit peptide</keyword>
<feature type="domain" description="Peptidase M16 C-terminal" evidence="13">
    <location>
        <begin position="206"/>
        <end position="385"/>
    </location>
</feature>
<name>A0A0G2HZB3_9EURO</name>
<evidence type="ECO:0000256" key="8">
    <source>
        <dbReference type="ARBA" id="ARBA00023136"/>
    </source>
</evidence>
<dbReference type="Pfam" id="PF05193">
    <property type="entry name" value="Peptidase_M16_C"/>
    <property type="match status" value="1"/>
</dbReference>
<evidence type="ECO:0000256" key="9">
    <source>
        <dbReference type="ARBA" id="ARBA00038146"/>
    </source>
</evidence>
<evidence type="ECO:0000256" key="2">
    <source>
        <dbReference type="ARBA" id="ARBA00022448"/>
    </source>
</evidence>
<keyword evidence="4" id="KW-0999">Mitochondrion inner membrane</keyword>
<evidence type="ECO:0000259" key="13">
    <source>
        <dbReference type="Pfam" id="PF05193"/>
    </source>
</evidence>
<dbReference type="GO" id="GO:0005743">
    <property type="term" value="C:mitochondrial inner membrane"/>
    <property type="evidence" value="ECO:0007669"/>
    <property type="project" value="UniProtKB-SubCell"/>
</dbReference>
<evidence type="ECO:0000256" key="11">
    <source>
        <dbReference type="ARBA" id="ARBA00041372"/>
    </source>
</evidence>
<dbReference type="OrthoDB" id="6369905at2759"/>
<proteinExistence type="inferred from homology"/>
<comment type="caution">
    <text evidence="14">The sequence shown here is derived from an EMBL/GenBank/DDBJ whole genome shotgun (WGS) entry which is preliminary data.</text>
</comment>
<gene>
    <name evidence="14" type="ORF">EMCG_02395</name>
</gene>
<keyword evidence="3" id="KW-0679">Respiratory chain</keyword>
<dbReference type="InterPro" id="IPR007863">
    <property type="entry name" value="Peptidase_M16_C"/>
</dbReference>
<evidence type="ECO:0000256" key="4">
    <source>
        <dbReference type="ARBA" id="ARBA00022792"/>
    </source>
</evidence>
<dbReference type="PANTHER" id="PTHR11851">
    <property type="entry name" value="METALLOPROTEASE"/>
    <property type="match status" value="1"/>
</dbReference>
<dbReference type="InterPro" id="IPR011765">
    <property type="entry name" value="Pept_M16_N"/>
</dbReference>
<comment type="subcellular location">
    <subcellularLocation>
        <location evidence="1">Mitochondrion inner membrane</location>
        <topology evidence="1">Peripheral membrane protein</topology>
        <orientation evidence="1">Matrix side</orientation>
    </subcellularLocation>
</comment>
<evidence type="ECO:0000259" key="12">
    <source>
        <dbReference type="Pfam" id="PF00675"/>
    </source>
</evidence>
<dbReference type="SUPFAM" id="SSF63411">
    <property type="entry name" value="LuxS/MPP-like metallohydrolase"/>
    <property type="match status" value="2"/>
</dbReference>
<evidence type="ECO:0000313" key="15">
    <source>
        <dbReference type="Proteomes" id="UP000034164"/>
    </source>
</evidence>
<dbReference type="Pfam" id="PF00675">
    <property type="entry name" value="Peptidase_M16"/>
    <property type="match status" value="1"/>
</dbReference>
<dbReference type="AlphaFoldDB" id="A0A0G2HZB3"/>
<evidence type="ECO:0000256" key="5">
    <source>
        <dbReference type="ARBA" id="ARBA00022946"/>
    </source>
</evidence>
<dbReference type="FunFam" id="3.30.830.10:FF:000039">
    <property type="entry name" value="Ubiquinol-cytochrome c reductase core subunit 2"/>
    <property type="match status" value="1"/>
</dbReference>
<reference evidence="15" key="1">
    <citation type="journal article" date="2015" name="PLoS Genet.">
        <title>The dynamic genome and transcriptome of the human fungal pathogen Blastomyces and close relative Emmonsia.</title>
        <authorList>
            <person name="Munoz J.F."/>
            <person name="Gauthier G.M."/>
            <person name="Desjardins C.A."/>
            <person name="Gallo J.E."/>
            <person name="Holder J."/>
            <person name="Sullivan T.D."/>
            <person name="Marty A.J."/>
            <person name="Carmen J.C."/>
            <person name="Chen Z."/>
            <person name="Ding L."/>
            <person name="Gujja S."/>
            <person name="Magrini V."/>
            <person name="Misas E."/>
            <person name="Mitreva M."/>
            <person name="Priest M."/>
            <person name="Saif S."/>
            <person name="Whiston E.A."/>
            <person name="Young S."/>
            <person name="Zeng Q."/>
            <person name="Goldman W.E."/>
            <person name="Mardis E.R."/>
            <person name="Taylor J.W."/>
            <person name="McEwen J.G."/>
            <person name="Clay O.K."/>
            <person name="Klein B.S."/>
            <person name="Cuomo C.A."/>
        </authorList>
    </citation>
    <scope>NUCLEOTIDE SEQUENCE [LARGE SCALE GENOMIC DNA]</scope>
    <source>
        <strain evidence="15">UAMH 3008</strain>
    </source>
</reference>
<evidence type="ECO:0000256" key="3">
    <source>
        <dbReference type="ARBA" id="ARBA00022660"/>
    </source>
</evidence>
<keyword evidence="8" id="KW-0472">Membrane</keyword>
<comment type="similarity">
    <text evidence="9">Belongs to the peptidase M16 family. UQCRC2/QCR2 subfamily.</text>
</comment>
<protein>
    <recommendedName>
        <fullName evidence="10">Cytochrome b-c1 complex subunit 2, mitochondrial</fullName>
    </recommendedName>
    <alternativeName>
        <fullName evidence="11">Core protein II</fullName>
    </alternativeName>
</protein>
<evidence type="ECO:0000256" key="1">
    <source>
        <dbReference type="ARBA" id="ARBA00004443"/>
    </source>
</evidence>
<dbReference type="PANTHER" id="PTHR11851:SF209">
    <property type="entry name" value="CYTOCHROME B-C1 COMPLEX SUBUNIT 2, MITOCHONDRIAL"/>
    <property type="match status" value="1"/>
</dbReference>
<keyword evidence="2" id="KW-0813">Transport</keyword>
<evidence type="ECO:0000256" key="6">
    <source>
        <dbReference type="ARBA" id="ARBA00022982"/>
    </source>
</evidence>
<dbReference type="VEuPathDB" id="FungiDB:EMCG_02395"/>
<keyword evidence="7" id="KW-0496">Mitochondrion</keyword>
<feature type="domain" description="Peptidase M16 N-terminal" evidence="12">
    <location>
        <begin position="60"/>
        <end position="186"/>
    </location>
</feature>
<dbReference type="FunFam" id="3.30.830.10:FF:000021">
    <property type="entry name" value="Cytochrome b-c1 complex subunit 2"/>
    <property type="match status" value="1"/>
</dbReference>
<dbReference type="Gene3D" id="3.30.830.10">
    <property type="entry name" value="Metalloenzyme, LuxS/M16 peptidase-like"/>
    <property type="match status" value="2"/>
</dbReference>
<dbReference type="EMBL" id="LCZI01000996">
    <property type="protein sequence ID" value="KKZ63190.1"/>
    <property type="molecule type" value="Genomic_DNA"/>
</dbReference>
<accession>A0A0G2HZB3</accession>
<dbReference type="InterPro" id="IPR050361">
    <property type="entry name" value="MPP/UQCRC_Complex"/>
</dbReference>
<sequence>MLSRSALGRNAPRCLRKQCIAQQPSSRRGMAAAAATTKGFEFESGESVGVKFANREVAGPTTTLSIVAKAGSRYQPFPGYSDLLEKFAFKSTTKRSALRITRESELLGGKLAASHSRENVVLSAKFLSNDLPYYVGLLAEVISETKYSQHELDELVLSLVKHSQNGLVANPAAQALDSVHNVAFHRGLGENLVPYASAPFGKYVEAEGIAAFAEGAYSKPSIAVVASGANTANLSEWIGRYFGDIPTASSTTGPFSVKAHEPTKYYGGEERIASKAGNAIVIAFPGSSAAGTGASYKPELAVISALLGGQSTIKWSPGSSLLAKATEAFSDVSVSTNTAAYSDAGLLYVTISGKAQSVAAASKSVVETIQKVAAGNVSSEDIKKATALAKFRALEAGESTTLSLELTGSRLAHGGSIVQITEVGQSIEKVTEQQVKAAAKSLLSGKASVSIVGDLHVLPFATDIGLTV</sequence>
<keyword evidence="6" id="KW-0249">Electron transport</keyword>
<dbReference type="GO" id="GO:0046872">
    <property type="term" value="F:metal ion binding"/>
    <property type="evidence" value="ECO:0007669"/>
    <property type="project" value="InterPro"/>
</dbReference>